<evidence type="ECO:0000259" key="1">
    <source>
        <dbReference type="Pfam" id="PF06985"/>
    </source>
</evidence>
<protein>
    <recommendedName>
        <fullName evidence="1">Heterokaryon incompatibility domain-containing protein</fullName>
    </recommendedName>
</protein>
<feature type="domain" description="Heterokaryon incompatibility" evidence="1">
    <location>
        <begin position="86"/>
        <end position="176"/>
    </location>
</feature>
<dbReference type="STRING" id="765257.A0A0C9ZP03"/>
<gene>
    <name evidence="2" type="ORF">PISMIDRAFT_10461</name>
</gene>
<dbReference type="Proteomes" id="UP000054018">
    <property type="component" value="Unassembled WGS sequence"/>
</dbReference>
<dbReference type="PANTHER" id="PTHR10622:SF10">
    <property type="entry name" value="HET DOMAIN-CONTAINING PROTEIN"/>
    <property type="match status" value="1"/>
</dbReference>
<reference evidence="3" key="2">
    <citation type="submission" date="2015-01" db="EMBL/GenBank/DDBJ databases">
        <title>Evolutionary Origins and Diversification of the Mycorrhizal Mutualists.</title>
        <authorList>
            <consortium name="DOE Joint Genome Institute"/>
            <consortium name="Mycorrhizal Genomics Consortium"/>
            <person name="Kohler A."/>
            <person name="Kuo A."/>
            <person name="Nagy L.G."/>
            <person name="Floudas D."/>
            <person name="Copeland A."/>
            <person name="Barry K.W."/>
            <person name="Cichocki N."/>
            <person name="Veneault-Fourrey C."/>
            <person name="LaButti K."/>
            <person name="Lindquist E.A."/>
            <person name="Lipzen A."/>
            <person name="Lundell T."/>
            <person name="Morin E."/>
            <person name="Murat C."/>
            <person name="Riley R."/>
            <person name="Ohm R."/>
            <person name="Sun H."/>
            <person name="Tunlid A."/>
            <person name="Henrissat B."/>
            <person name="Grigoriev I.V."/>
            <person name="Hibbett D.S."/>
            <person name="Martin F."/>
        </authorList>
    </citation>
    <scope>NUCLEOTIDE SEQUENCE [LARGE SCALE GENOMIC DNA]</scope>
    <source>
        <strain evidence="3">441</strain>
    </source>
</reference>
<sequence>MTSSGASGVVHPDIEQVIRNVAFEMLKTMPVRLLHTPTGILCDRNTQVSHFMDSRQCKRLVSLCSTCSQDQQMELIRTDILRHFQYIMLSHRWGEDEPSLRAVEGCSIYGMSTRGGFGKLQAFCRVALERDYLWAWSDTCCIDKYDCAEVQETIGSMFTWYRQSALTIVYLSDISDAGSLGSSEWFRRGWTLQEPLAPRTVLFYTQNWSLYKNLVVSNHEADVAVLEEVARETGIESQFLTNFSPGMDDARLILQWASSRRTTRPEDIALFAFRDLQRPSLCSSGKISVLDWVGEPSPFHSCFPAHIASYQRPPALPSYPNTEEQPITMSQGPSSFEVMRNFSGSLATSLLPCFLSRSLTLSSVAHRVPAVQQRTPDSYSPSDVYDFHSLTRVPHPRILNRLLILPCIAYRVIAVQLSEPDPSRPNYTYHIQASGLKPLEITSLIKLEDIRTPEGALHLVGPWHSKLLGPSVEPDAVTEEQLVSALGTPFNALLLTQLSHHEYKRIASSTLITVQSVDQASILESKVRILNVV</sequence>
<name>A0A0C9ZP03_9AGAM</name>
<dbReference type="AlphaFoldDB" id="A0A0C9ZP03"/>
<evidence type="ECO:0000313" key="2">
    <source>
        <dbReference type="EMBL" id="KIK24022.1"/>
    </source>
</evidence>
<reference evidence="2 3" key="1">
    <citation type="submission" date="2014-04" db="EMBL/GenBank/DDBJ databases">
        <authorList>
            <consortium name="DOE Joint Genome Institute"/>
            <person name="Kuo A."/>
            <person name="Kohler A."/>
            <person name="Costa M.D."/>
            <person name="Nagy L.G."/>
            <person name="Floudas D."/>
            <person name="Copeland A."/>
            <person name="Barry K.W."/>
            <person name="Cichocki N."/>
            <person name="Veneault-Fourrey C."/>
            <person name="LaButti K."/>
            <person name="Lindquist E.A."/>
            <person name="Lipzen A."/>
            <person name="Lundell T."/>
            <person name="Morin E."/>
            <person name="Murat C."/>
            <person name="Sun H."/>
            <person name="Tunlid A."/>
            <person name="Henrissat B."/>
            <person name="Grigoriev I.V."/>
            <person name="Hibbett D.S."/>
            <person name="Martin F."/>
            <person name="Nordberg H.P."/>
            <person name="Cantor M.N."/>
            <person name="Hua S.X."/>
        </authorList>
    </citation>
    <scope>NUCLEOTIDE SEQUENCE [LARGE SCALE GENOMIC DNA]</scope>
    <source>
        <strain evidence="2 3">441</strain>
    </source>
</reference>
<dbReference type="Pfam" id="PF06985">
    <property type="entry name" value="HET"/>
    <property type="match status" value="1"/>
</dbReference>
<keyword evidence="3" id="KW-1185">Reference proteome</keyword>
<dbReference type="HOGENOM" id="CLU_000288_138_6_1"/>
<dbReference type="EMBL" id="KN833720">
    <property type="protein sequence ID" value="KIK24022.1"/>
    <property type="molecule type" value="Genomic_DNA"/>
</dbReference>
<proteinExistence type="predicted"/>
<accession>A0A0C9ZP03</accession>
<evidence type="ECO:0000313" key="3">
    <source>
        <dbReference type="Proteomes" id="UP000054018"/>
    </source>
</evidence>
<organism evidence="2 3">
    <name type="scientific">Pisolithus microcarpus 441</name>
    <dbReference type="NCBI Taxonomy" id="765257"/>
    <lineage>
        <taxon>Eukaryota</taxon>
        <taxon>Fungi</taxon>
        <taxon>Dikarya</taxon>
        <taxon>Basidiomycota</taxon>
        <taxon>Agaricomycotina</taxon>
        <taxon>Agaricomycetes</taxon>
        <taxon>Agaricomycetidae</taxon>
        <taxon>Boletales</taxon>
        <taxon>Sclerodermatineae</taxon>
        <taxon>Pisolithaceae</taxon>
        <taxon>Pisolithus</taxon>
    </lineage>
</organism>
<dbReference type="InterPro" id="IPR010730">
    <property type="entry name" value="HET"/>
</dbReference>
<dbReference type="PANTHER" id="PTHR10622">
    <property type="entry name" value="HET DOMAIN-CONTAINING PROTEIN"/>
    <property type="match status" value="1"/>
</dbReference>